<evidence type="ECO:0000256" key="2">
    <source>
        <dbReference type="ARBA" id="ARBA00022475"/>
    </source>
</evidence>
<evidence type="ECO:0000256" key="3">
    <source>
        <dbReference type="ARBA" id="ARBA00022692"/>
    </source>
</evidence>
<evidence type="ECO:0000256" key="6">
    <source>
        <dbReference type="SAM" id="Phobius"/>
    </source>
</evidence>
<evidence type="ECO:0000313" key="7">
    <source>
        <dbReference type="EMBL" id="CAE08700.1"/>
    </source>
</evidence>
<feature type="transmembrane region" description="Helical" evidence="6">
    <location>
        <begin position="33"/>
        <end position="56"/>
    </location>
</feature>
<feature type="transmembrane region" description="Helical" evidence="6">
    <location>
        <begin position="229"/>
        <end position="253"/>
    </location>
</feature>
<feature type="transmembrane region" description="Helical" evidence="6">
    <location>
        <begin position="149"/>
        <end position="169"/>
    </location>
</feature>
<sequence>MRRRARIRWIVVSLWRAGQRWVSHECVDLSAAFAYFTLQSIFPLLLIALSVFANVIGKADSLDYLFSSLSPVLPPSALDLVETTLRGLVDQGFGAGLFGVVVLLVTASNAFLTLQRGADRLWEEWMPSPTQSQSFSFQAIQFIRSRLEAFMIVLLLASLLLVEQVVVGFRQLPDELLATLQQFAPELSLVLRTGPVTRLGQILVPTLFLSLLALLLQRVLPSRRVPLRPLIPGSLLIGFSLTILNSVLSLSIISLGNRYQAYGVIGGVLVLTLWVWLVGLILYFGQCWSVELSLRLRQPAQGQPNLTSA</sequence>
<accession>Q7U486</accession>
<comment type="subcellular location">
    <subcellularLocation>
        <location evidence="1">Cell membrane</location>
        <topology evidence="1">Multi-pass membrane protein</topology>
    </subcellularLocation>
</comment>
<dbReference type="KEGG" id="syw:SYNW2185"/>
<name>Q7U486_PARMW</name>
<dbReference type="HOGENOM" id="CLU_045539_5_2_3"/>
<dbReference type="PANTHER" id="PTHR30213">
    <property type="entry name" value="INNER MEMBRANE PROTEIN YHJD"/>
    <property type="match status" value="1"/>
</dbReference>
<evidence type="ECO:0000256" key="5">
    <source>
        <dbReference type="ARBA" id="ARBA00023136"/>
    </source>
</evidence>
<dbReference type="GO" id="GO:0005886">
    <property type="term" value="C:plasma membrane"/>
    <property type="evidence" value="ECO:0007669"/>
    <property type="project" value="UniProtKB-SubCell"/>
</dbReference>
<feature type="transmembrane region" description="Helical" evidence="6">
    <location>
        <begin position="93"/>
        <end position="112"/>
    </location>
</feature>
<dbReference type="STRING" id="84588.SYNW2185"/>
<organism evidence="7 8">
    <name type="scientific">Parasynechococcus marenigrum (strain WH8102)</name>
    <dbReference type="NCBI Taxonomy" id="84588"/>
    <lineage>
        <taxon>Bacteria</taxon>
        <taxon>Bacillati</taxon>
        <taxon>Cyanobacteriota</taxon>
        <taxon>Cyanophyceae</taxon>
        <taxon>Synechococcales</taxon>
        <taxon>Prochlorococcaceae</taxon>
        <taxon>Parasynechococcus</taxon>
        <taxon>Parasynechococcus marenigrum</taxon>
    </lineage>
</organism>
<keyword evidence="8" id="KW-1185">Reference proteome</keyword>
<dbReference type="PANTHER" id="PTHR30213:SF0">
    <property type="entry name" value="UPF0761 MEMBRANE PROTEIN YIHY"/>
    <property type="match status" value="1"/>
</dbReference>
<reference evidence="7 8" key="1">
    <citation type="journal article" date="2003" name="Nature">
        <title>The genome of a motile marine Synechococcus.</title>
        <authorList>
            <person name="Palenik B."/>
            <person name="Brahamsha B."/>
            <person name="Larimer F."/>
            <person name="Land M."/>
            <person name="Hauser L."/>
            <person name="Chain P."/>
            <person name="Lamerdin J."/>
            <person name="Regala W."/>
            <person name="Allen E.A."/>
            <person name="McCarren J."/>
            <person name="Paulsen I."/>
            <person name="Dufresne A."/>
            <person name="Partensky F."/>
            <person name="Webb E."/>
            <person name="Waterbury J."/>
        </authorList>
    </citation>
    <scope>NUCLEOTIDE SEQUENCE [LARGE SCALE GENOMIC DNA]</scope>
    <source>
        <strain evidence="7 8">WH8102</strain>
    </source>
</reference>
<dbReference type="AlphaFoldDB" id="Q7U486"/>
<gene>
    <name evidence="7" type="ordered locus">SYNW2185</name>
</gene>
<dbReference type="RefSeq" id="WP_011129040.1">
    <property type="nucleotide sequence ID" value="NC_005070.1"/>
</dbReference>
<dbReference type="eggNOG" id="COG1295">
    <property type="taxonomic scope" value="Bacteria"/>
</dbReference>
<keyword evidence="2" id="KW-1003">Cell membrane</keyword>
<dbReference type="PIRSF" id="PIRSF035875">
    <property type="entry name" value="RNase_BN"/>
    <property type="match status" value="1"/>
</dbReference>
<keyword evidence="3 6" id="KW-0812">Transmembrane</keyword>
<evidence type="ECO:0000313" key="8">
    <source>
        <dbReference type="Proteomes" id="UP000001422"/>
    </source>
</evidence>
<keyword evidence="4 6" id="KW-1133">Transmembrane helix</keyword>
<keyword evidence="5 6" id="KW-0472">Membrane</keyword>
<dbReference type="Proteomes" id="UP000001422">
    <property type="component" value="Chromosome"/>
</dbReference>
<feature type="transmembrane region" description="Helical" evidence="6">
    <location>
        <begin position="259"/>
        <end position="285"/>
    </location>
</feature>
<dbReference type="InterPro" id="IPR017039">
    <property type="entry name" value="Virul_fac_BrkB"/>
</dbReference>
<feature type="transmembrane region" description="Helical" evidence="6">
    <location>
        <begin position="199"/>
        <end position="217"/>
    </location>
</feature>
<evidence type="ECO:0000256" key="1">
    <source>
        <dbReference type="ARBA" id="ARBA00004651"/>
    </source>
</evidence>
<evidence type="ECO:0000256" key="4">
    <source>
        <dbReference type="ARBA" id="ARBA00022989"/>
    </source>
</evidence>
<dbReference type="EMBL" id="BX569694">
    <property type="protein sequence ID" value="CAE08700.1"/>
    <property type="molecule type" value="Genomic_DNA"/>
</dbReference>
<protein>
    <submittedName>
        <fullName evidence="7">Similar to serum resistance locus BrkB</fullName>
    </submittedName>
</protein>
<dbReference type="Pfam" id="PF03631">
    <property type="entry name" value="Virul_fac_BrkB"/>
    <property type="match status" value="1"/>
</dbReference>
<proteinExistence type="predicted"/>